<dbReference type="Pfam" id="PF13160">
    <property type="entry name" value="DUF3995"/>
    <property type="match status" value="1"/>
</dbReference>
<accession>A0A4R4EDQ4</accession>
<evidence type="ECO:0000313" key="3">
    <source>
        <dbReference type="Proteomes" id="UP000295418"/>
    </source>
</evidence>
<evidence type="ECO:0000313" key="2">
    <source>
        <dbReference type="EMBL" id="TCZ78124.1"/>
    </source>
</evidence>
<dbReference type="AlphaFoldDB" id="A0A4R4EDQ4"/>
<keyword evidence="3" id="KW-1185">Reference proteome</keyword>
<dbReference type="Proteomes" id="UP000295418">
    <property type="component" value="Unassembled WGS sequence"/>
</dbReference>
<keyword evidence="1" id="KW-0472">Membrane</keyword>
<proteinExistence type="predicted"/>
<evidence type="ECO:0000256" key="1">
    <source>
        <dbReference type="SAM" id="Phobius"/>
    </source>
</evidence>
<gene>
    <name evidence="2" type="ORF">E0485_08320</name>
</gene>
<keyword evidence="1" id="KW-0812">Transmembrane</keyword>
<feature type="transmembrane region" description="Helical" evidence="1">
    <location>
        <begin position="81"/>
        <end position="99"/>
    </location>
</feature>
<dbReference type="InterPro" id="IPR025058">
    <property type="entry name" value="DUF3995"/>
</dbReference>
<keyword evidence="1" id="KW-1133">Transmembrane helix</keyword>
<reference evidence="2 3" key="1">
    <citation type="submission" date="2019-03" db="EMBL/GenBank/DDBJ databases">
        <authorList>
            <person name="Kim M.K.M."/>
        </authorList>
    </citation>
    <scope>NUCLEOTIDE SEQUENCE [LARGE SCALE GENOMIC DNA]</scope>
    <source>
        <strain evidence="2 3">18JY21-1</strain>
    </source>
</reference>
<feature type="transmembrane region" description="Helical" evidence="1">
    <location>
        <begin position="46"/>
        <end position="66"/>
    </location>
</feature>
<organism evidence="2 3">
    <name type="scientific">Paenibacillus albiflavus</name>
    <dbReference type="NCBI Taxonomy" id="2545760"/>
    <lineage>
        <taxon>Bacteria</taxon>
        <taxon>Bacillati</taxon>
        <taxon>Bacillota</taxon>
        <taxon>Bacilli</taxon>
        <taxon>Bacillales</taxon>
        <taxon>Paenibacillaceae</taxon>
        <taxon>Paenibacillus</taxon>
    </lineage>
</organism>
<protein>
    <submittedName>
        <fullName evidence="2">DUF3995 domain-containing protein</fullName>
    </submittedName>
</protein>
<sequence>MVSFFTWVVGGILFLLSGIHLYWMAGGRRGALAAIPSKGSELLFRPTNVATGIVAGALALAGWFVLELGEVVEWLLFPDWVFIYGGWVLSAVFIIRAIGDFRWIGFFKKQKGTLFAKWDTMLYSPLCLFIGICLIFLTKGRL</sequence>
<feature type="transmembrane region" description="Helical" evidence="1">
    <location>
        <begin position="120"/>
        <end position="138"/>
    </location>
</feature>
<dbReference type="EMBL" id="SKFG01000006">
    <property type="protein sequence ID" value="TCZ78124.1"/>
    <property type="molecule type" value="Genomic_DNA"/>
</dbReference>
<name>A0A4R4EDQ4_9BACL</name>
<comment type="caution">
    <text evidence="2">The sequence shown here is derived from an EMBL/GenBank/DDBJ whole genome shotgun (WGS) entry which is preliminary data.</text>
</comment>
<feature type="transmembrane region" description="Helical" evidence="1">
    <location>
        <begin position="6"/>
        <end position="25"/>
    </location>
</feature>
<dbReference type="RefSeq" id="WP_132417535.1">
    <property type="nucleotide sequence ID" value="NZ_SKFG01000006.1"/>
</dbReference>
<dbReference type="OrthoDB" id="8590912at2"/>